<dbReference type="Pfam" id="PF14492">
    <property type="entry name" value="EFG_III"/>
    <property type="match status" value="1"/>
</dbReference>
<dbReference type="GO" id="GO:0003746">
    <property type="term" value="F:translation elongation factor activity"/>
    <property type="evidence" value="ECO:0007669"/>
    <property type="project" value="UniProtKB-KW"/>
</dbReference>
<accession>A0A7G9SR09</accession>
<dbReference type="InterPro" id="IPR027417">
    <property type="entry name" value="P-loop_NTPase"/>
</dbReference>
<dbReference type="SUPFAM" id="SSF52540">
    <property type="entry name" value="P-loop containing nucleoside triphosphate hydrolases"/>
    <property type="match status" value="1"/>
</dbReference>
<keyword evidence="9" id="KW-1185">Reference proteome</keyword>
<dbReference type="NCBIfam" id="NF009381">
    <property type="entry name" value="PRK12740.1-5"/>
    <property type="match status" value="1"/>
</dbReference>
<dbReference type="Pfam" id="PF00009">
    <property type="entry name" value="GTP_EFTU"/>
    <property type="match status" value="1"/>
</dbReference>
<evidence type="ECO:0000313" key="9">
    <source>
        <dbReference type="Proteomes" id="UP000515804"/>
    </source>
</evidence>
<dbReference type="EMBL" id="CP060719">
    <property type="protein sequence ID" value="QNN70284.1"/>
    <property type="molecule type" value="Genomic_DNA"/>
</dbReference>
<dbReference type="InterPro" id="IPR041095">
    <property type="entry name" value="EFG_II"/>
</dbReference>
<evidence type="ECO:0000256" key="3">
    <source>
        <dbReference type="ARBA" id="ARBA00022768"/>
    </source>
</evidence>
<dbReference type="CDD" id="cd03713">
    <property type="entry name" value="EFG_mtEFG_C"/>
    <property type="match status" value="1"/>
</dbReference>
<dbReference type="PROSITE" id="PS51722">
    <property type="entry name" value="G_TR_2"/>
    <property type="match status" value="1"/>
</dbReference>
<dbReference type="InterPro" id="IPR035647">
    <property type="entry name" value="EFG_III/V"/>
</dbReference>
<dbReference type="Gene3D" id="3.40.50.300">
    <property type="entry name" value="P-loop containing nucleotide triphosphate hydrolases"/>
    <property type="match status" value="1"/>
</dbReference>
<dbReference type="NCBIfam" id="TIGR00231">
    <property type="entry name" value="small_GTP"/>
    <property type="match status" value="1"/>
</dbReference>
<evidence type="ECO:0000256" key="1">
    <source>
        <dbReference type="ARBA" id="ARBA00017872"/>
    </source>
</evidence>
<evidence type="ECO:0000256" key="5">
    <source>
        <dbReference type="ARBA" id="ARBA00023134"/>
    </source>
</evidence>
<dbReference type="PANTHER" id="PTHR43261">
    <property type="entry name" value="TRANSLATION ELONGATION FACTOR G-RELATED"/>
    <property type="match status" value="1"/>
</dbReference>
<evidence type="ECO:0000256" key="2">
    <source>
        <dbReference type="ARBA" id="ARBA00022741"/>
    </source>
</evidence>
<organism evidence="8 9">
    <name type="scientific">Thermomonas carbonis</name>
    <dbReference type="NCBI Taxonomy" id="1463158"/>
    <lineage>
        <taxon>Bacteria</taxon>
        <taxon>Pseudomonadati</taxon>
        <taxon>Pseudomonadota</taxon>
        <taxon>Gammaproteobacteria</taxon>
        <taxon>Lysobacterales</taxon>
        <taxon>Lysobacteraceae</taxon>
        <taxon>Thermomonas</taxon>
    </lineage>
</organism>
<dbReference type="SMART" id="SM00838">
    <property type="entry name" value="EFG_C"/>
    <property type="match status" value="1"/>
</dbReference>
<dbReference type="InterPro" id="IPR000640">
    <property type="entry name" value="EFG_V-like"/>
</dbReference>
<dbReference type="InterPro" id="IPR047872">
    <property type="entry name" value="EFG_IV"/>
</dbReference>
<gene>
    <name evidence="8" type="ORF">H9L16_01160</name>
</gene>
<feature type="domain" description="Tr-type G" evidence="7">
    <location>
        <begin position="6"/>
        <end position="273"/>
    </location>
</feature>
<dbReference type="GO" id="GO:0003924">
    <property type="term" value="F:GTPase activity"/>
    <property type="evidence" value="ECO:0007669"/>
    <property type="project" value="InterPro"/>
</dbReference>
<keyword evidence="2" id="KW-0547">Nucleotide-binding</keyword>
<dbReference type="InterPro" id="IPR035649">
    <property type="entry name" value="EFG_V"/>
</dbReference>
<dbReference type="SUPFAM" id="SSF50447">
    <property type="entry name" value="Translation proteins"/>
    <property type="match status" value="1"/>
</dbReference>
<dbReference type="Proteomes" id="UP000515804">
    <property type="component" value="Chromosome"/>
</dbReference>
<dbReference type="KEGG" id="tcn:H9L16_01160"/>
<sequence length="687" mass="74417">MSYSTQQIRNVALAGHPGAGKTTLFEALLHAGGAIQTAGTIERGSTVSDFDPIERERSHSIDAAIASIDHAPLGQPPIHVNLIDTPGYPDFRGPTLSALAAVETVAVVVDADTGISYGTHRMMEHAKARGLCRVIVVNKIDHPGAKLGALLDNLRETFGSEVLPLNLPNEGGKSVVDCFWQSTGTSNLGPVADWHRRIIDQVVEINETVMDHYLDLGEGGLSGQELHDAFEQCLREGHLVPVCFVSARSGAGVRELLDVAERLFPHPGEANPPPFMKGTGDEAQPIVATPDPQAHVIADVFKIINDPFVGKLGIFRVYQGTVKKDTQLFVDDGKKAFKVAHLFKLKGKDHVEVAQAIPGDIAAVAKIDDLHFDAVLHDSHDEDHIHLAPMAFPKPMFGLAIEPASKGQEQKLATALHKLAEEDPAFLVEHNIETNETVMRGLSDLHLRIMLQRLKDKYGVDVKTHPPRIAYRETISSNADGHHRHKKQTGGAGQFGEVFLRIEPLPRGGGFEFVDEVKGGTIPGQFLPAVEKGVRQVLSGGAVAGYPMQDVRVIVYDGKHHPVDSKEVAFVAAGKKAFLDAIGKARPQVLEPIAELQVTAPEQHMGDISGGLSSKRARINGTDSQRGEIVVKAQVPLSELEGYAAELKSVTAGRGRYALDFSHYEPVPPQVQQKLVEAWKSPHHDDD</sequence>
<dbReference type="AlphaFoldDB" id="A0A7G9SR09"/>
<comment type="function">
    <text evidence="6">Catalyzes the GTP-dependent ribosomal translocation step during translation elongation. During this step, the ribosome changes from the pre-translocational (PRE) to the post-translocational (POST) state as the newly formed A-site-bound peptidyl-tRNA and P-site-bound deacylated tRNA move to the P and E sites, respectively. Catalyzes the coordinated movement of the two tRNA molecules, the mRNA and conformational changes in the ribosome.</text>
</comment>
<dbReference type="SUPFAM" id="SSF54980">
    <property type="entry name" value="EF-G C-terminal domain-like"/>
    <property type="match status" value="2"/>
</dbReference>
<dbReference type="SUPFAM" id="SSF54211">
    <property type="entry name" value="Ribosomal protein S5 domain 2-like"/>
    <property type="match status" value="1"/>
</dbReference>
<dbReference type="NCBIfam" id="NF009891">
    <property type="entry name" value="PRK13351.1-1"/>
    <property type="match status" value="1"/>
</dbReference>
<dbReference type="Gene3D" id="3.30.70.870">
    <property type="entry name" value="Elongation Factor G (Translational Gtpase), domain 3"/>
    <property type="match status" value="1"/>
</dbReference>
<dbReference type="InterPro" id="IPR009022">
    <property type="entry name" value="EFG_III"/>
</dbReference>
<keyword evidence="4" id="KW-0648">Protein biosynthesis</keyword>
<proteinExistence type="predicted"/>
<dbReference type="PRINTS" id="PR00315">
    <property type="entry name" value="ELONGATNFCT"/>
</dbReference>
<dbReference type="InterPro" id="IPR005225">
    <property type="entry name" value="Small_GTP-bd"/>
</dbReference>
<protein>
    <recommendedName>
        <fullName evidence="1">Elongation factor G</fullName>
    </recommendedName>
</protein>
<reference evidence="8 9" key="1">
    <citation type="submission" date="2020-08" db="EMBL/GenBank/DDBJ databases">
        <title>Genome sequence of Thermomonas carbonis KCTC 42013T.</title>
        <authorList>
            <person name="Hyun D.-W."/>
            <person name="Bae J.-W."/>
        </authorList>
    </citation>
    <scope>NUCLEOTIDE SEQUENCE [LARGE SCALE GENOMIC DNA]</scope>
    <source>
        <strain evidence="8 9">KCTC 42013</strain>
    </source>
</reference>
<dbReference type="PANTHER" id="PTHR43261:SF6">
    <property type="entry name" value="ELONGATION FACTOR G-LIKE PROTEIN"/>
    <property type="match status" value="1"/>
</dbReference>
<dbReference type="InterPro" id="IPR005517">
    <property type="entry name" value="Transl_elong_EFG/EF2_IV"/>
</dbReference>
<dbReference type="CDD" id="cd01434">
    <property type="entry name" value="EFG_mtEFG1_IV"/>
    <property type="match status" value="1"/>
</dbReference>
<evidence type="ECO:0000256" key="6">
    <source>
        <dbReference type="ARBA" id="ARBA00024731"/>
    </source>
</evidence>
<dbReference type="SMART" id="SM00889">
    <property type="entry name" value="EFG_IV"/>
    <property type="match status" value="1"/>
</dbReference>
<dbReference type="Pfam" id="PF03764">
    <property type="entry name" value="EFG_IV"/>
    <property type="match status" value="1"/>
</dbReference>
<dbReference type="Pfam" id="PF00679">
    <property type="entry name" value="EFG_C"/>
    <property type="match status" value="1"/>
</dbReference>
<dbReference type="GO" id="GO:0032790">
    <property type="term" value="P:ribosome disassembly"/>
    <property type="evidence" value="ECO:0007669"/>
    <property type="project" value="TreeGrafter"/>
</dbReference>
<dbReference type="RefSeq" id="WP_187552800.1">
    <property type="nucleotide sequence ID" value="NZ_BMZL01000001.1"/>
</dbReference>
<dbReference type="FunFam" id="3.30.70.240:FF:000001">
    <property type="entry name" value="Elongation factor G"/>
    <property type="match status" value="1"/>
</dbReference>
<keyword evidence="3 8" id="KW-0251">Elongation factor</keyword>
<dbReference type="Gene3D" id="3.30.70.240">
    <property type="match status" value="1"/>
</dbReference>
<dbReference type="Pfam" id="PF22042">
    <property type="entry name" value="EF-G_D2"/>
    <property type="match status" value="1"/>
</dbReference>
<dbReference type="Gene3D" id="2.40.30.10">
    <property type="entry name" value="Translation factors"/>
    <property type="match status" value="1"/>
</dbReference>
<dbReference type="InterPro" id="IPR014721">
    <property type="entry name" value="Ribsml_uS5_D2-typ_fold_subgr"/>
</dbReference>
<dbReference type="Gene3D" id="3.30.230.10">
    <property type="match status" value="1"/>
</dbReference>
<dbReference type="GO" id="GO:0097216">
    <property type="term" value="F:guanosine tetraphosphate binding"/>
    <property type="evidence" value="ECO:0007669"/>
    <property type="project" value="UniProtKB-ARBA"/>
</dbReference>
<dbReference type="CDD" id="cd16262">
    <property type="entry name" value="EFG_III"/>
    <property type="match status" value="1"/>
</dbReference>
<dbReference type="InterPro" id="IPR000795">
    <property type="entry name" value="T_Tr_GTP-bd_dom"/>
</dbReference>
<name>A0A7G9SR09_9GAMM</name>
<dbReference type="InterPro" id="IPR020568">
    <property type="entry name" value="Ribosomal_Su5_D2-typ_SF"/>
</dbReference>
<dbReference type="CDD" id="cd04088">
    <property type="entry name" value="EFG_mtEFG_II"/>
    <property type="match status" value="1"/>
</dbReference>
<evidence type="ECO:0000256" key="4">
    <source>
        <dbReference type="ARBA" id="ARBA00022917"/>
    </source>
</evidence>
<keyword evidence="5" id="KW-0342">GTP-binding</keyword>
<dbReference type="InterPro" id="IPR053905">
    <property type="entry name" value="EF-G-like_DII"/>
</dbReference>
<dbReference type="GO" id="GO:0005525">
    <property type="term" value="F:GTP binding"/>
    <property type="evidence" value="ECO:0007669"/>
    <property type="project" value="UniProtKB-KW"/>
</dbReference>
<dbReference type="InterPro" id="IPR009000">
    <property type="entry name" value="Transl_B-barrel_sf"/>
</dbReference>
<evidence type="ECO:0000259" key="7">
    <source>
        <dbReference type="PROSITE" id="PS51722"/>
    </source>
</evidence>
<dbReference type="FunFam" id="3.30.230.10:FF:000003">
    <property type="entry name" value="Elongation factor G"/>
    <property type="match status" value="1"/>
</dbReference>
<evidence type="ECO:0000313" key="8">
    <source>
        <dbReference type="EMBL" id="QNN70284.1"/>
    </source>
</evidence>